<accession>A0ABR8A018</accession>
<dbReference type="GO" id="GO:0016874">
    <property type="term" value="F:ligase activity"/>
    <property type="evidence" value="ECO:0007669"/>
    <property type="project" value="UniProtKB-KW"/>
</dbReference>
<protein>
    <submittedName>
        <fullName evidence="3">F420-0:Gamma-glutamyl ligase</fullName>
    </submittedName>
</protein>
<evidence type="ECO:0000259" key="2">
    <source>
        <dbReference type="Pfam" id="PF01996"/>
    </source>
</evidence>
<name>A0ABR8A018_9CYAN</name>
<dbReference type="EMBL" id="JACJQB010000042">
    <property type="protein sequence ID" value="MBD2189548.1"/>
    <property type="molecule type" value="Genomic_DNA"/>
</dbReference>
<keyword evidence="4" id="KW-1185">Reference proteome</keyword>
<keyword evidence="1" id="KW-0812">Transmembrane</keyword>
<evidence type="ECO:0000256" key="1">
    <source>
        <dbReference type="SAM" id="Phobius"/>
    </source>
</evidence>
<evidence type="ECO:0000313" key="3">
    <source>
        <dbReference type="EMBL" id="MBD2189548.1"/>
    </source>
</evidence>
<dbReference type="Gene3D" id="3.30.1330.100">
    <property type="entry name" value="CofE-like"/>
    <property type="match status" value="1"/>
</dbReference>
<keyword evidence="1" id="KW-0472">Membrane</keyword>
<proteinExistence type="predicted"/>
<sequence length="395" mass="44025">MNILIGIGIAIAILGGIILLLWLLFEWQYKTRQGNLLEFDNGTWQFLTYEPEHYRLELLLNATNKTRKLDVFLVEVDPQISLLSSDSLDDITTKVELRSRHPNLPSRRDNYWESYIVTPRHSTGAEIQIDISGKNLESLKTVWVRVHYTIYGPAGREQKVKHCIIPLQFPATDQGRERWRPTPDADVLPIRTHILSAGDNPVEVLQRYVMSHAQTGDIVTIAETPIAIMQGNFYHPSDIQPKWLAKRLCYYFKSTSSLATACGLQSLINESGAWRVGFAFVIGALAKAFLRVPGVFYMLAGDQARLIDDVTGTLPPYDQFIVLGPKNPQAVVDEIKTATGLEAAIVDVNDLRRVKVLAATSGVSEKLLNQALIMNPAGNAAEQTPIVLIRPNTGA</sequence>
<dbReference type="InterPro" id="IPR002847">
    <property type="entry name" value="F420-0_gamma-glut_ligase-dom"/>
</dbReference>
<evidence type="ECO:0000313" key="4">
    <source>
        <dbReference type="Proteomes" id="UP000642094"/>
    </source>
</evidence>
<feature type="transmembrane region" description="Helical" evidence="1">
    <location>
        <begin position="6"/>
        <end position="25"/>
    </location>
</feature>
<dbReference type="Proteomes" id="UP000642094">
    <property type="component" value="Unassembled WGS sequence"/>
</dbReference>
<feature type="domain" description="Coenzyme F420:L-glutamate ligase-like" evidence="2">
    <location>
        <begin position="190"/>
        <end position="282"/>
    </location>
</feature>
<dbReference type="Pfam" id="PF01996">
    <property type="entry name" value="F420_ligase"/>
    <property type="match status" value="1"/>
</dbReference>
<comment type="caution">
    <text evidence="3">The sequence shown here is derived from an EMBL/GenBank/DDBJ whole genome shotgun (WGS) entry which is preliminary data.</text>
</comment>
<keyword evidence="3" id="KW-0436">Ligase</keyword>
<dbReference type="RefSeq" id="WP_190404375.1">
    <property type="nucleotide sequence ID" value="NZ_JACJQB010000042.1"/>
</dbReference>
<organism evidence="3 4">
    <name type="scientific">Pseudanabaena mucicola FACHB-723</name>
    <dbReference type="NCBI Taxonomy" id="2692860"/>
    <lineage>
        <taxon>Bacteria</taxon>
        <taxon>Bacillati</taxon>
        <taxon>Cyanobacteriota</taxon>
        <taxon>Cyanophyceae</taxon>
        <taxon>Pseudanabaenales</taxon>
        <taxon>Pseudanabaenaceae</taxon>
        <taxon>Pseudanabaena</taxon>
    </lineage>
</organism>
<gene>
    <name evidence="3" type="ORF">H6F41_15550</name>
</gene>
<dbReference type="SUPFAM" id="SSF144010">
    <property type="entry name" value="CofE-like"/>
    <property type="match status" value="1"/>
</dbReference>
<reference evidence="3 4" key="1">
    <citation type="journal article" date="2020" name="ISME J.">
        <title>Comparative genomics reveals insights into cyanobacterial evolution and habitat adaptation.</title>
        <authorList>
            <person name="Chen M.Y."/>
            <person name="Teng W.K."/>
            <person name="Zhao L."/>
            <person name="Hu C.X."/>
            <person name="Zhou Y.K."/>
            <person name="Han B.P."/>
            <person name="Song L.R."/>
            <person name="Shu W.S."/>
        </authorList>
    </citation>
    <scope>NUCLEOTIDE SEQUENCE [LARGE SCALE GENOMIC DNA]</scope>
    <source>
        <strain evidence="3 4">FACHB-723</strain>
    </source>
</reference>
<keyword evidence="1" id="KW-1133">Transmembrane helix</keyword>